<evidence type="ECO:0008006" key="3">
    <source>
        <dbReference type="Google" id="ProtNLM"/>
    </source>
</evidence>
<reference evidence="1 2" key="1">
    <citation type="submission" date="2018-08" db="EMBL/GenBank/DDBJ databases">
        <title>The reduced genetic potential of extracellular carbohydrate catabolism in Euzebyella marina RN62, a Flavobacteriia bacterium isolated from the hadal water.</title>
        <authorList>
            <person name="Xue C."/>
        </authorList>
    </citation>
    <scope>NUCLEOTIDE SEQUENCE [LARGE SCALE GENOMIC DNA]</scope>
    <source>
        <strain evidence="1 2">RN62</strain>
    </source>
</reference>
<proteinExistence type="predicted"/>
<dbReference type="Gene3D" id="3.60.15.10">
    <property type="entry name" value="Ribonuclease Z/Hydroxyacylglutathione hydrolase-like"/>
    <property type="match status" value="1"/>
</dbReference>
<dbReference type="PANTHER" id="PTHR30619">
    <property type="entry name" value="DNA INTERNALIZATION/COMPETENCE PROTEIN COMEC/REC2"/>
    <property type="match status" value="1"/>
</dbReference>
<dbReference type="EMBL" id="CP032050">
    <property type="protein sequence ID" value="AYN69073.1"/>
    <property type="molecule type" value="Genomic_DNA"/>
</dbReference>
<dbReference type="RefSeq" id="WP_121850080.1">
    <property type="nucleotide sequence ID" value="NZ_CP032050.1"/>
</dbReference>
<dbReference type="PANTHER" id="PTHR30619:SF1">
    <property type="entry name" value="RECOMBINATION PROTEIN 2"/>
    <property type="match status" value="1"/>
</dbReference>
<dbReference type="AlphaFoldDB" id="A0A3G2LA37"/>
<organism evidence="1 2">
    <name type="scientific">Euzebyella marina</name>
    <dbReference type="NCBI Taxonomy" id="1761453"/>
    <lineage>
        <taxon>Bacteria</taxon>
        <taxon>Pseudomonadati</taxon>
        <taxon>Bacteroidota</taxon>
        <taxon>Flavobacteriia</taxon>
        <taxon>Flavobacteriales</taxon>
        <taxon>Flavobacteriaceae</taxon>
        <taxon>Euzebyella</taxon>
    </lineage>
</organism>
<dbReference type="SUPFAM" id="SSF56281">
    <property type="entry name" value="Metallo-hydrolase/oxidoreductase"/>
    <property type="match status" value="1"/>
</dbReference>
<evidence type="ECO:0000313" key="1">
    <source>
        <dbReference type="EMBL" id="AYN69073.1"/>
    </source>
</evidence>
<dbReference type="Proteomes" id="UP000276309">
    <property type="component" value="Chromosome"/>
</dbReference>
<evidence type="ECO:0000313" key="2">
    <source>
        <dbReference type="Proteomes" id="UP000276309"/>
    </source>
</evidence>
<gene>
    <name evidence="1" type="ORF">D1013_17655</name>
</gene>
<dbReference type="OrthoDB" id="9761531at2"/>
<name>A0A3G2LA37_9FLAO</name>
<dbReference type="InterPro" id="IPR036866">
    <property type="entry name" value="RibonucZ/Hydroxyglut_hydro"/>
</dbReference>
<accession>A0A3G2LA37</accession>
<sequence length="325" mass="36642">MYKITFKNVGQGDSIIIEWLEGSHWKVGVVDCNKYYGNPVLEHIINEGYNELEFVILSHPHDDHFSGILELLEKCRDNNISIKTFLHTCKLTREFLDSCSKSVTSRKKLVKIFEFLLKYSGSLGVQTGTIEAGIFENVIKLNSNSYLEFFSPFHVDYVNFAASRKYDVAFEKSGNNNEANKLSTIINIQLAEGHILLTSDAPKYNLTRVDDKFKGKISGSLFVGQSAHHGSPKNHSKIFWNKRAKNDQSKIVFSVGENGHKHPDENVVKYFIDKGYIVHSTNTVGPFSSMNGKGKKSSLLDSFSTLVPQKVNNNLQGDQVFEFTS</sequence>
<keyword evidence="2" id="KW-1185">Reference proteome</keyword>
<protein>
    <recommendedName>
        <fullName evidence="3">MBL fold metallo-hydrolase</fullName>
    </recommendedName>
</protein>
<dbReference type="InterPro" id="IPR052159">
    <property type="entry name" value="Competence_DNA_uptake"/>
</dbReference>
<dbReference type="KEGG" id="emar:D1013_17655"/>